<protein>
    <submittedName>
        <fullName evidence="1">Uncharacterized protein</fullName>
    </submittedName>
</protein>
<comment type="caution">
    <text evidence="1">The sequence shown here is derived from an EMBL/GenBank/DDBJ whole genome shotgun (WGS) entry which is preliminary data.</text>
</comment>
<evidence type="ECO:0000313" key="2">
    <source>
        <dbReference type="Proteomes" id="UP001526426"/>
    </source>
</evidence>
<name>A0ABT3LBN6_9CYAN</name>
<gene>
    <name evidence="1" type="ORF">K4A83_22015</name>
</gene>
<dbReference type="Proteomes" id="UP001526426">
    <property type="component" value="Unassembled WGS sequence"/>
</dbReference>
<accession>A0ABT3LBN6</accession>
<dbReference type="EMBL" id="JAIHOM010000206">
    <property type="protein sequence ID" value="MCW6038910.1"/>
    <property type="molecule type" value="Genomic_DNA"/>
</dbReference>
<sequence>MAISLKVKGKIENGQLILDQNTAPFPWDGEVEVQVTLHEQKSSSFAEVDPNIKKSFEEAGIRTREQVLELIQDVKREMAQERFGEK</sequence>
<evidence type="ECO:0000313" key="1">
    <source>
        <dbReference type="EMBL" id="MCW6038910.1"/>
    </source>
</evidence>
<dbReference type="RefSeq" id="WP_265266854.1">
    <property type="nucleotide sequence ID" value="NZ_JAIHOM010000206.1"/>
</dbReference>
<keyword evidence="2" id="KW-1185">Reference proteome</keyword>
<proteinExistence type="predicted"/>
<organism evidence="1 2">
    <name type="scientific">Spirulina subsalsa FACHB-351</name>
    <dbReference type="NCBI Taxonomy" id="234711"/>
    <lineage>
        <taxon>Bacteria</taxon>
        <taxon>Bacillati</taxon>
        <taxon>Cyanobacteriota</taxon>
        <taxon>Cyanophyceae</taxon>
        <taxon>Spirulinales</taxon>
        <taxon>Spirulinaceae</taxon>
        <taxon>Spirulina</taxon>
    </lineage>
</organism>
<reference evidence="1 2" key="1">
    <citation type="submission" date="2021-08" db="EMBL/GenBank/DDBJ databases">
        <title>Draft genome sequence of Spirulina subsalsa with high tolerance to salinity and hype-accumulation of phycocyanin.</title>
        <authorList>
            <person name="Pei H."/>
            <person name="Jiang L."/>
        </authorList>
    </citation>
    <scope>NUCLEOTIDE SEQUENCE [LARGE SCALE GENOMIC DNA]</scope>
    <source>
        <strain evidence="1 2">FACHB-351</strain>
    </source>
</reference>